<reference evidence="2" key="1">
    <citation type="submission" date="2021-04" db="EMBL/GenBank/DDBJ databases">
        <title>Genome sequence of Woronichinia naegeliana from Washington state freshwater lake bloom.</title>
        <authorList>
            <person name="Dreher T.W."/>
        </authorList>
    </citation>
    <scope>NUCLEOTIDE SEQUENCE</scope>
    <source>
        <strain evidence="2">WA131</strain>
    </source>
</reference>
<dbReference type="EMBL" id="CP073041">
    <property type="protein sequence ID" value="UXE63842.1"/>
    <property type="molecule type" value="Genomic_DNA"/>
</dbReference>
<dbReference type="SUPFAM" id="SSF50182">
    <property type="entry name" value="Sm-like ribonucleoproteins"/>
    <property type="match status" value="1"/>
</dbReference>
<evidence type="ECO:0000313" key="2">
    <source>
        <dbReference type="EMBL" id="UXE63842.1"/>
    </source>
</evidence>
<proteinExistence type="predicted"/>
<dbReference type="InterPro" id="IPR010920">
    <property type="entry name" value="LSM_dom_sf"/>
</dbReference>
<gene>
    <name evidence="2" type="ORF">KA717_15575</name>
</gene>
<dbReference type="InterPro" id="IPR053840">
    <property type="entry name" value="Hfq_1"/>
</dbReference>
<name>A0A977L1K1_9CYAN</name>
<sequence length="70" mass="8073">MAEFDTGLPSIRKIQNLIKTQQNVEVKLITNDLLVGKIRWQDVQCLCLIDSSNQSTLIWRQSIVYLQPKS</sequence>
<feature type="domain" description="Hfq-related" evidence="1">
    <location>
        <begin position="8"/>
        <end position="68"/>
    </location>
</feature>
<organism evidence="2">
    <name type="scientific">Woronichinia naegeliana WA131</name>
    <dbReference type="NCBI Taxonomy" id="2824559"/>
    <lineage>
        <taxon>Bacteria</taxon>
        <taxon>Bacillati</taxon>
        <taxon>Cyanobacteriota</taxon>
        <taxon>Cyanophyceae</taxon>
        <taxon>Synechococcales</taxon>
        <taxon>Coelosphaeriaceae</taxon>
        <taxon>Woronichinia</taxon>
    </lineage>
</organism>
<dbReference type="NCBIfam" id="NF047718">
    <property type="entry name" value="Hfq_rel_Cyano"/>
    <property type="match status" value="1"/>
</dbReference>
<dbReference type="Gene3D" id="2.30.30.100">
    <property type="match status" value="1"/>
</dbReference>
<accession>A0A977L1K1</accession>
<evidence type="ECO:0000259" key="1">
    <source>
        <dbReference type="Pfam" id="PF21979"/>
    </source>
</evidence>
<dbReference type="KEGG" id="wna:KA717_15575"/>
<dbReference type="AlphaFoldDB" id="A0A977L1K1"/>
<protein>
    <submittedName>
        <fullName evidence="2">RNA-binding protein hfq</fullName>
    </submittedName>
</protein>
<dbReference type="Pfam" id="PF21979">
    <property type="entry name" value="Hfq_1"/>
    <property type="match status" value="1"/>
</dbReference>
<dbReference type="Proteomes" id="UP001065613">
    <property type="component" value="Chromosome"/>
</dbReference>